<dbReference type="RefSeq" id="WP_373568082.1">
    <property type="nucleotide sequence ID" value="NZ_CP028989.1"/>
</dbReference>
<dbReference type="Proteomes" id="UP001058872">
    <property type="component" value="Chromosome"/>
</dbReference>
<evidence type="ECO:0008006" key="3">
    <source>
        <dbReference type="Google" id="ProtNLM"/>
    </source>
</evidence>
<dbReference type="CDD" id="cd02440">
    <property type="entry name" value="AdoMet_MTases"/>
    <property type="match status" value="1"/>
</dbReference>
<evidence type="ECO:0000313" key="2">
    <source>
        <dbReference type="Proteomes" id="UP001058872"/>
    </source>
</evidence>
<organism evidence="1 2">
    <name type="scientific">Bradyrhizobium betae</name>
    <dbReference type="NCBI Taxonomy" id="244734"/>
    <lineage>
        <taxon>Bacteria</taxon>
        <taxon>Pseudomonadati</taxon>
        <taxon>Pseudomonadota</taxon>
        <taxon>Alphaproteobacteria</taxon>
        <taxon>Hyphomicrobiales</taxon>
        <taxon>Nitrobacteraceae</taxon>
        <taxon>Bradyrhizobium</taxon>
    </lineage>
</organism>
<dbReference type="Pfam" id="PF13489">
    <property type="entry name" value="Methyltransf_23"/>
    <property type="match status" value="1"/>
</dbReference>
<dbReference type="PANTHER" id="PTHR43861:SF6">
    <property type="entry name" value="METHYLTRANSFERASE TYPE 11"/>
    <property type="match status" value="1"/>
</dbReference>
<proteinExistence type="predicted"/>
<dbReference type="SUPFAM" id="SSF53335">
    <property type="entry name" value="S-adenosyl-L-methionine-dependent methyltransferases"/>
    <property type="match status" value="1"/>
</dbReference>
<dbReference type="InterPro" id="IPR029063">
    <property type="entry name" value="SAM-dependent_MTases_sf"/>
</dbReference>
<sequence length="236" mass="26686">MNAPKPIPLQWDRETLNRFWSYYSGTPELYFSYSKGADVVRRCGSLLKSGVRVMDYGCGPGYLLRHLIRTGCEVWGGDFSEDVVGKAGHDIIGVPNFRGIHTISSLLGSEQFDVVFLLEVIEHLDDAALDETMGNINQLLRRGGRLVVTTPNDERLEESIVYSPVANVTFHRWQHVRSWSSVSLSSFLQRRGYDPVVSAVNFRDSNESISLRNRIGRFLRDRFEKPAGLYAVATKL</sequence>
<accession>A0AAE9NGR3</accession>
<dbReference type="EMBL" id="CP028989">
    <property type="protein sequence ID" value="UUO68720.1"/>
    <property type="molecule type" value="Genomic_DNA"/>
</dbReference>
<dbReference type="PANTHER" id="PTHR43861">
    <property type="entry name" value="TRANS-ACONITATE 2-METHYLTRANSFERASE-RELATED"/>
    <property type="match status" value="1"/>
</dbReference>
<dbReference type="AlphaFoldDB" id="A0AAE9NGR3"/>
<gene>
    <name evidence="1" type="ORF">DCM83_28220</name>
</gene>
<evidence type="ECO:0000313" key="1">
    <source>
        <dbReference type="EMBL" id="UUO68720.1"/>
    </source>
</evidence>
<name>A0AAE9NGR3_9BRAD</name>
<dbReference type="Gene3D" id="3.40.50.150">
    <property type="entry name" value="Vaccinia Virus protein VP39"/>
    <property type="match status" value="1"/>
</dbReference>
<reference evidence="1" key="1">
    <citation type="submission" date="2018-04" db="EMBL/GenBank/DDBJ databases">
        <title>Genomes of Endosymbiotic and Endophytic Bradyrhizobium Publication status.</title>
        <authorList>
            <person name="Guha S."/>
            <person name="Jorrin B."/>
            <person name="Sarkar M."/>
            <person name="Poole P.S."/>
            <person name="DasGupta M."/>
        </authorList>
    </citation>
    <scope>NUCLEOTIDE SEQUENCE</scope>
    <source>
        <strain evidence="1">WBOS16</strain>
    </source>
</reference>
<protein>
    <recommendedName>
        <fullName evidence="3">Class I SAM-dependent methyltransferase</fullName>
    </recommendedName>
</protein>